<protein>
    <submittedName>
        <fullName evidence="2">Uncharacterized protein</fullName>
    </submittedName>
</protein>
<evidence type="ECO:0000313" key="2">
    <source>
        <dbReference type="EMBL" id="KAF2033954.1"/>
    </source>
</evidence>
<feature type="region of interest" description="Disordered" evidence="1">
    <location>
        <begin position="1"/>
        <end position="68"/>
    </location>
</feature>
<reference evidence="2" key="1">
    <citation type="journal article" date="2020" name="Stud. Mycol.">
        <title>101 Dothideomycetes genomes: a test case for predicting lifestyles and emergence of pathogens.</title>
        <authorList>
            <person name="Haridas S."/>
            <person name="Albert R."/>
            <person name="Binder M."/>
            <person name="Bloem J."/>
            <person name="Labutti K."/>
            <person name="Salamov A."/>
            <person name="Andreopoulos B."/>
            <person name="Baker S."/>
            <person name="Barry K."/>
            <person name="Bills G."/>
            <person name="Bluhm B."/>
            <person name="Cannon C."/>
            <person name="Castanera R."/>
            <person name="Culley D."/>
            <person name="Daum C."/>
            <person name="Ezra D."/>
            <person name="Gonzalez J."/>
            <person name="Henrissat B."/>
            <person name="Kuo A."/>
            <person name="Liang C."/>
            <person name="Lipzen A."/>
            <person name="Lutzoni F."/>
            <person name="Magnuson J."/>
            <person name="Mondo S."/>
            <person name="Nolan M."/>
            <person name="Ohm R."/>
            <person name="Pangilinan J."/>
            <person name="Park H.-J."/>
            <person name="Ramirez L."/>
            <person name="Alfaro M."/>
            <person name="Sun H."/>
            <person name="Tritt A."/>
            <person name="Yoshinaga Y."/>
            <person name="Zwiers L.-H."/>
            <person name="Turgeon B."/>
            <person name="Goodwin S."/>
            <person name="Spatafora J."/>
            <person name="Crous P."/>
            <person name="Grigoriev I."/>
        </authorList>
    </citation>
    <scope>NUCLEOTIDE SEQUENCE</scope>
    <source>
        <strain evidence="2">CBS 110217</strain>
    </source>
</reference>
<dbReference type="OrthoDB" id="10507385at2759"/>
<gene>
    <name evidence="2" type="ORF">EK21DRAFT_108371</name>
</gene>
<accession>A0A9P4HI22</accession>
<name>A0A9P4HI22_9PLEO</name>
<dbReference type="AlphaFoldDB" id="A0A9P4HI22"/>
<feature type="region of interest" description="Disordered" evidence="1">
    <location>
        <begin position="152"/>
        <end position="188"/>
    </location>
</feature>
<organism evidence="2 3">
    <name type="scientific">Setomelanomma holmii</name>
    <dbReference type="NCBI Taxonomy" id="210430"/>
    <lineage>
        <taxon>Eukaryota</taxon>
        <taxon>Fungi</taxon>
        <taxon>Dikarya</taxon>
        <taxon>Ascomycota</taxon>
        <taxon>Pezizomycotina</taxon>
        <taxon>Dothideomycetes</taxon>
        <taxon>Pleosporomycetidae</taxon>
        <taxon>Pleosporales</taxon>
        <taxon>Pleosporineae</taxon>
        <taxon>Phaeosphaeriaceae</taxon>
        <taxon>Setomelanomma</taxon>
    </lineage>
</organism>
<evidence type="ECO:0000313" key="3">
    <source>
        <dbReference type="Proteomes" id="UP000799777"/>
    </source>
</evidence>
<evidence type="ECO:0000256" key="1">
    <source>
        <dbReference type="SAM" id="MobiDB-lite"/>
    </source>
</evidence>
<proteinExistence type="predicted"/>
<dbReference type="EMBL" id="ML978163">
    <property type="protein sequence ID" value="KAF2033954.1"/>
    <property type="molecule type" value="Genomic_DNA"/>
</dbReference>
<sequence>MCDPPYTPFPRSHTQQETPPPPYSGFRNPSTPNGLGPTRRPGTASSAQDAALPPVTAPIPTDSAWASDTPLPCASQPHKHSHLAVESAPQELLLGAIAPIPEPETEIFPADLPPRPAATRTAWHRLPIRFYVSPRPRVHVYDADIELDTLPSRTNTAQREDLVSSEPVRASNSRRQARHKAGGASYVL</sequence>
<comment type="caution">
    <text evidence="2">The sequence shown here is derived from an EMBL/GenBank/DDBJ whole genome shotgun (WGS) entry which is preliminary data.</text>
</comment>
<keyword evidence="3" id="KW-1185">Reference proteome</keyword>
<dbReference type="Proteomes" id="UP000799777">
    <property type="component" value="Unassembled WGS sequence"/>
</dbReference>